<comment type="cofactor">
    <cofactor evidence="1">
        <name>heme b</name>
        <dbReference type="ChEBI" id="CHEBI:60344"/>
    </cofactor>
</comment>
<evidence type="ECO:0000313" key="10">
    <source>
        <dbReference type="EMBL" id="GJJ14861.1"/>
    </source>
</evidence>
<feature type="compositionally biased region" description="Basic and acidic residues" evidence="8">
    <location>
        <begin position="970"/>
        <end position="988"/>
    </location>
</feature>
<proteinExistence type="inferred from homology"/>
<evidence type="ECO:0000313" key="11">
    <source>
        <dbReference type="Proteomes" id="UP001050691"/>
    </source>
</evidence>
<gene>
    <name evidence="10" type="ORF">Clacol_009129</name>
</gene>
<evidence type="ECO:0000256" key="2">
    <source>
        <dbReference type="ARBA" id="ARBA00022559"/>
    </source>
</evidence>
<organism evidence="10 11">
    <name type="scientific">Clathrus columnatus</name>
    <dbReference type="NCBI Taxonomy" id="1419009"/>
    <lineage>
        <taxon>Eukaryota</taxon>
        <taxon>Fungi</taxon>
        <taxon>Dikarya</taxon>
        <taxon>Basidiomycota</taxon>
        <taxon>Agaricomycotina</taxon>
        <taxon>Agaricomycetes</taxon>
        <taxon>Phallomycetidae</taxon>
        <taxon>Phallales</taxon>
        <taxon>Clathraceae</taxon>
        <taxon>Clathrus</taxon>
    </lineage>
</organism>
<dbReference type="GO" id="GO:0004601">
    <property type="term" value="F:peroxidase activity"/>
    <property type="evidence" value="ECO:0007669"/>
    <property type="project" value="UniProtKB-KW"/>
</dbReference>
<dbReference type="PANTHER" id="PTHR30521:SF4">
    <property type="entry name" value="DEFERROCHELATASE"/>
    <property type="match status" value="1"/>
</dbReference>
<dbReference type="SUPFAM" id="SSF54909">
    <property type="entry name" value="Dimeric alpha+beta barrel"/>
    <property type="match status" value="1"/>
</dbReference>
<dbReference type="PROSITE" id="PS51404">
    <property type="entry name" value="DYP_PEROXIDASE"/>
    <property type="match status" value="1"/>
</dbReference>
<feature type="compositionally biased region" description="Polar residues" evidence="8">
    <location>
        <begin position="380"/>
        <end position="393"/>
    </location>
</feature>
<reference evidence="10" key="1">
    <citation type="submission" date="2021-10" db="EMBL/GenBank/DDBJ databases">
        <title>De novo Genome Assembly of Clathrus columnatus (Basidiomycota, Fungi) Using Illumina and Nanopore Sequence Data.</title>
        <authorList>
            <person name="Ogiso-Tanaka E."/>
            <person name="Itagaki H."/>
            <person name="Hosoya T."/>
            <person name="Hosaka K."/>
        </authorList>
    </citation>
    <scope>NUCLEOTIDE SEQUENCE</scope>
    <source>
        <strain evidence="10">MO-923</strain>
    </source>
</reference>
<feature type="region of interest" description="Disordered" evidence="8">
    <location>
        <begin position="370"/>
        <end position="393"/>
    </location>
</feature>
<dbReference type="GO" id="GO:0046872">
    <property type="term" value="F:metal ion binding"/>
    <property type="evidence" value="ECO:0007669"/>
    <property type="project" value="UniProtKB-KW"/>
</dbReference>
<dbReference type="SMART" id="SM00777">
    <property type="entry name" value="Mad3_BUB1_I"/>
    <property type="match status" value="1"/>
</dbReference>
<keyword evidence="3" id="KW-0349">Heme</keyword>
<dbReference type="Pfam" id="PF21105">
    <property type="entry name" value="DyP_N"/>
    <property type="match status" value="1"/>
</dbReference>
<dbReference type="PROSITE" id="PS51489">
    <property type="entry name" value="BUB1_N"/>
    <property type="match status" value="1"/>
</dbReference>
<dbReference type="Proteomes" id="UP001050691">
    <property type="component" value="Unassembled WGS sequence"/>
</dbReference>
<evidence type="ECO:0000256" key="4">
    <source>
        <dbReference type="ARBA" id="ARBA00022723"/>
    </source>
</evidence>
<feature type="domain" description="BUB1 N-terminal" evidence="9">
    <location>
        <begin position="636"/>
        <end position="800"/>
    </location>
</feature>
<sequence length="988" mass="109731">MTSQLLDNSHEPQCDIRVTHQHQLVPSVSARFRKSPSKELLPHKSMVHLVVTFWFLVSQIFTAYGSPHTPERKSLNLLGPLFSNPALPPLPPLADALAGASRAGIDLQNIQADILLGMNKIAETFFFFNVQNPTLFVSRLKLFAPAITSISQALDTAAILPPTFVNIAFSASGLKSIGVTESIGDTFFNNGQFADSSALGDPSTDNWISAFKGTDVHGVILISGATQLELETELTLYKGIFGSSIKEMYTLQGQARPGDQQGHEHFGFMDGISQPAVANFTMNPLPGQITVPLGSILLGEPGDVNASIRPSWAKDGSLLVFRQLQQFVPEFNTFLLDNAIEGPGLSKQQGADLLGARMVGRWQSGAPVFLSPTKDDPQLGQDSTRNNNFNYEASGHNITSDQSLCPFAAHIRKSNPRADLTPIDTTHHFIRSAIPYGPEASYLYAIVTSSLENGFRFIQAKWENNPKFIFGKTDPTPGFDAINGQNAGQSRFITGLNPFNPSQNLTIPTQFVQPLGGEYFFSPSINVLKSGLLTWALKKLQIITRYLTLSFYRWPPLVQFAHFITSSSEMEIEKDVFTDNNVDEIVDADVIEAVKENIQPLQKGRRATALSAIFSTPHAQREVILTKKRVQFRLQVEQALNDEDDDEEESLDPLDVYSRFVAWTMESYPQGQSAESGLIELLEEATRVLIDRGNYKQDPRYMKLWDLYAGYVDKPQIIYAFMLKNEIATEIGQFYEKYAYILERSGLYKKADEIYRLGIARKVEPIIHLKNRYSEFQKRMLSAQPQASLQEPTQRPPQPILGQRKVLGETSRGKAVPTPVMTITERPRQPNARMQIFVDPTGEASVDAESSAWPEIGTRVARTKENRPEVHKMGDGPLKSRTSRNPSGSVPIAAPRATFVPFRDEDNMPPPVTTTSSISFSERTTEIPNTPKASFTPFRDEGLEATPVRVEAPSTAVPRIKQTGMTTEAEALRKDPFKNYDSKPDDEP</sequence>
<feature type="region of interest" description="Disordered" evidence="8">
    <location>
        <begin position="864"/>
        <end position="988"/>
    </location>
</feature>
<evidence type="ECO:0000256" key="5">
    <source>
        <dbReference type="ARBA" id="ARBA00023002"/>
    </source>
</evidence>
<keyword evidence="4" id="KW-0479">Metal-binding</keyword>
<protein>
    <recommendedName>
        <fullName evidence="9">BUB1 N-terminal domain-containing protein</fullName>
    </recommendedName>
</protein>
<dbReference type="InterPro" id="IPR013212">
    <property type="entry name" value="Mad3/Bub1_I"/>
</dbReference>
<evidence type="ECO:0000256" key="7">
    <source>
        <dbReference type="ARBA" id="ARBA00025737"/>
    </source>
</evidence>
<dbReference type="InterPro" id="IPR049509">
    <property type="entry name" value="DyP_N"/>
</dbReference>
<accession>A0AAV5APP2</accession>
<evidence type="ECO:0000256" key="8">
    <source>
        <dbReference type="SAM" id="MobiDB-lite"/>
    </source>
</evidence>
<comment type="similarity">
    <text evidence="7">Belongs to the DyP-type peroxidase family.</text>
</comment>
<dbReference type="NCBIfam" id="TIGR01413">
    <property type="entry name" value="Dyp_perox_fam"/>
    <property type="match status" value="1"/>
</dbReference>
<feature type="compositionally biased region" description="Polar residues" evidence="8">
    <location>
        <begin position="913"/>
        <end position="933"/>
    </location>
</feature>
<dbReference type="PANTHER" id="PTHR30521">
    <property type="entry name" value="DEFERROCHELATASE/PEROXIDASE"/>
    <property type="match status" value="1"/>
</dbReference>
<evidence type="ECO:0000259" key="9">
    <source>
        <dbReference type="PROSITE" id="PS51489"/>
    </source>
</evidence>
<evidence type="ECO:0000256" key="1">
    <source>
        <dbReference type="ARBA" id="ARBA00001970"/>
    </source>
</evidence>
<keyword evidence="11" id="KW-1185">Reference proteome</keyword>
<feature type="compositionally biased region" description="Basic and acidic residues" evidence="8">
    <location>
        <begin position="864"/>
        <end position="874"/>
    </location>
</feature>
<keyword evidence="6" id="KW-0408">Iron</keyword>
<dbReference type="GO" id="GO:0005829">
    <property type="term" value="C:cytosol"/>
    <property type="evidence" value="ECO:0007669"/>
    <property type="project" value="TreeGrafter"/>
</dbReference>
<dbReference type="Gene3D" id="1.25.40.430">
    <property type="match status" value="1"/>
</dbReference>
<name>A0AAV5APP2_9AGAM</name>
<evidence type="ECO:0000256" key="6">
    <source>
        <dbReference type="ARBA" id="ARBA00023004"/>
    </source>
</evidence>
<dbReference type="Pfam" id="PF08311">
    <property type="entry name" value="Mad3_BUB1_I"/>
    <property type="match status" value="1"/>
</dbReference>
<dbReference type="InterPro" id="IPR006314">
    <property type="entry name" value="Dyp_peroxidase"/>
</dbReference>
<dbReference type="InterPro" id="IPR011008">
    <property type="entry name" value="Dimeric_a/b-barrel"/>
</dbReference>
<keyword evidence="5" id="KW-0560">Oxidoreductase</keyword>
<comment type="caution">
    <text evidence="10">The sequence shown here is derived from an EMBL/GenBank/DDBJ whole genome shotgun (WGS) entry which is preliminary data.</text>
</comment>
<dbReference type="AlphaFoldDB" id="A0AAV5APP2"/>
<dbReference type="EMBL" id="BPWL01000010">
    <property type="protein sequence ID" value="GJJ14861.1"/>
    <property type="molecule type" value="Genomic_DNA"/>
</dbReference>
<keyword evidence="2" id="KW-0575">Peroxidase</keyword>
<dbReference type="FunFam" id="1.25.40.430:FF:000003">
    <property type="entry name" value="Checkpoint serine/threonine-protein kinase BUB1"/>
    <property type="match status" value="1"/>
</dbReference>
<dbReference type="GO" id="GO:0020037">
    <property type="term" value="F:heme binding"/>
    <property type="evidence" value="ECO:0007669"/>
    <property type="project" value="InterPro"/>
</dbReference>
<evidence type="ECO:0000256" key="3">
    <source>
        <dbReference type="ARBA" id="ARBA00022617"/>
    </source>
</evidence>